<sequence>MLRDPQHVFRKMWAATPFANRRDGVPACFERQRDRADASVPPESYFSDTLHGLSCDSNWYEGNNGDLGRQTPDFLAPAPALLGFDDTIDTFCAQHRMEAPRSKKQKLYWGHAGECVNANLNILSLYGDRVPYNLCRNLEWMTCAARGLLPGQAYGGERSRPGGSSTIRFAFAPGDLDPTGKAHPLGRCSGWRPPDARTGCSDGYATDDIFYLEVCIFNQICSNGEEIFGLEVGQPFHCDLSSQRFYELKRIVMEPP</sequence>
<reference evidence="1 2" key="1">
    <citation type="journal article" date="2024" name="Science">
        <title>Giant polyketide synthase enzymes in the biosynthesis of giant marine polyether toxins.</title>
        <authorList>
            <person name="Fallon T.R."/>
            <person name="Shende V.V."/>
            <person name="Wierzbicki I.H."/>
            <person name="Pendleton A.L."/>
            <person name="Watervoot N.F."/>
            <person name="Auber R.P."/>
            <person name="Gonzalez D.J."/>
            <person name="Wisecaver J.H."/>
            <person name="Moore B.S."/>
        </authorList>
    </citation>
    <scope>NUCLEOTIDE SEQUENCE [LARGE SCALE GENOMIC DNA]</scope>
    <source>
        <strain evidence="1 2">12B1</strain>
    </source>
</reference>
<evidence type="ECO:0000313" key="1">
    <source>
        <dbReference type="EMBL" id="KAL1498677.1"/>
    </source>
</evidence>
<evidence type="ECO:0000313" key="2">
    <source>
        <dbReference type="Proteomes" id="UP001515480"/>
    </source>
</evidence>
<name>A0AB34II16_PRYPA</name>
<gene>
    <name evidence="1" type="ORF">AB1Y20_013989</name>
</gene>
<dbReference type="EMBL" id="JBGBPQ010000027">
    <property type="protein sequence ID" value="KAL1498677.1"/>
    <property type="molecule type" value="Genomic_DNA"/>
</dbReference>
<organism evidence="1 2">
    <name type="scientific">Prymnesium parvum</name>
    <name type="common">Toxic golden alga</name>
    <dbReference type="NCBI Taxonomy" id="97485"/>
    <lineage>
        <taxon>Eukaryota</taxon>
        <taxon>Haptista</taxon>
        <taxon>Haptophyta</taxon>
        <taxon>Prymnesiophyceae</taxon>
        <taxon>Prymnesiales</taxon>
        <taxon>Prymnesiaceae</taxon>
        <taxon>Prymnesium</taxon>
    </lineage>
</organism>
<accession>A0AB34II16</accession>
<dbReference type="AlphaFoldDB" id="A0AB34II16"/>
<proteinExistence type="predicted"/>
<comment type="caution">
    <text evidence="1">The sequence shown here is derived from an EMBL/GenBank/DDBJ whole genome shotgun (WGS) entry which is preliminary data.</text>
</comment>
<dbReference type="Proteomes" id="UP001515480">
    <property type="component" value="Unassembled WGS sequence"/>
</dbReference>
<protein>
    <submittedName>
        <fullName evidence="1">Uncharacterized protein</fullName>
    </submittedName>
</protein>
<keyword evidence="2" id="KW-1185">Reference proteome</keyword>